<dbReference type="PANTHER" id="PTHR13447:SF2">
    <property type="entry name" value="SMALL RIBOSOMAL SUBUNIT PROTEIN BS1M"/>
    <property type="match status" value="1"/>
</dbReference>
<dbReference type="Pfam" id="PF10246">
    <property type="entry name" value="MRP-S35"/>
    <property type="match status" value="1"/>
</dbReference>
<name>A0A0B7B4I8_9EUPU</name>
<feature type="region of interest" description="Disordered" evidence="1">
    <location>
        <begin position="117"/>
        <end position="143"/>
    </location>
</feature>
<sequence length="287" mass="31666">DLKILQNKMAASLCSRGNMLSRTQRLCLSVLNSQVRLFSSKKDGRDNSSSPIQGTTEKLAANEDNKPDSLVQPVIDNENAKVDDAFKNIPSISGLSPAEAAVDKFFKVVKKVKELQDSSKVSDAADEESLTNNQSSSSSRLPPAEAALETYFKVVKKVEGETSSDLREPEATDDEDSNESFATMFRKSKFVSLGEFNGRLVKGKIFEVMEDDLYVDFGGKFHCVCPRPKRNSEKYHRGTEVVINLLAMEMSSAFLGSDIHVTLLEGDGTLVGLADSNKLPRTRSWRQ</sequence>
<reference evidence="2" key="1">
    <citation type="submission" date="2014-12" db="EMBL/GenBank/DDBJ databases">
        <title>Insight into the proteome of Arion vulgaris.</title>
        <authorList>
            <person name="Aradska J."/>
            <person name="Bulat T."/>
            <person name="Smidak R."/>
            <person name="Sarate P."/>
            <person name="Gangsoo J."/>
            <person name="Sialana F."/>
            <person name="Bilban M."/>
            <person name="Lubec G."/>
        </authorList>
    </citation>
    <scope>NUCLEOTIDE SEQUENCE</scope>
    <source>
        <tissue evidence="2">Skin</tissue>
    </source>
</reference>
<dbReference type="AlphaFoldDB" id="A0A0B7B4I8"/>
<feature type="non-terminal residue" evidence="2">
    <location>
        <position position="1"/>
    </location>
</feature>
<accession>A0A0B7B4I8</accession>
<feature type="region of interest" description="Disordered" evidence="1">
    <location>
        <begin position="40"/>
        <end position="68"/>
    </location>
</feature>
<protein>
    <submittedName>
        <fullName evidence="2">Uncharacterized protein</fullName>
    </submittedName>
</protein>
<gene>
    <name evidence="2" type="primary">ORF161469</name>
</gene>
<evidence type="ECO:0000313" key="2">
    <source>
        <dbReference type="EMBL" id="CEK87797.1"/>
    </source>
</evidence>
<evidence type="ECO:0000256" key="1">
    <source>
        <dbReference type="SAM" id="MobiDB-lite"/>
    </source>
</evidence>
<organism evidence="2">
    <name type="scientific">Arion vulgaris</name>
    <dbReference type="NCBI Taxonomy" id="1028688"/>
    <lineage>
        <taxon>Eukaryota</taxon>
        <taxon>Metazoa</taxon>
        <taxon>Spiralia</taxon>
        <taxon>Lophotrochozoa</taxon>
        <taxon>Mollusca</taxon>
        <taxon>Gastropoda</taxon>
        <taxon>Heterobranchia</taxon>
        <taxon>Euthyneura</taxon>
        <taxon>Panpulmonata</taxon>
        <taxon>Eupulmonata</taxon>
        <taxon>Stylommatophora</taxon>
        <taxon>Helicina</taxon>
        <taxon>Arionoidea</taxon>
        <taxon>Arionidae</taxon>
        <taxon>Arion</taxon>
    </lineage>
</organism>
<feature type="compositionally biased region" description="Polar residues" evidence="1">
    <location>
        <begin position="47"/>
        <end position="56"/>
    </location>
</feature>
<dbReference type="GO" id="GO:0005763">
    <property type="term" value="C:mitochondrial small ribosomal subunit"/>
    <property type="evidence" value="ECO:0007669"/>
    <property type="project" value="TreeGrafter"/>
</dbReference>
<dbReference type="InterPro" id="IPR019375">
    <property type="entry name" value="Ribosomal_bS1m"/>
</dbReference>
<dbReference type="EMBL" id="HACG01040932">
    <property type="protein sequence ID" value="CEK87797.1"/>
    <property type="molecule type" value="Transcribed_RNA"/>
</dbReference>
<proteinExistence type="predicted"/>
<dbReference type="PANTHER" id="PTHR13447">
    <property type="entry name" value="MITOCHONDRIAL 28S RIBOSOMAL PROTEIN S28"/>
    <property type="match status" value="1"/>
</dbReference>